<comment type="caution">
    <text evidence="1">The sequence shown here is derived from an EMBL/GenBank/DDBJ whole genome shotgun (WGS) entry which is preliminary data.</text>
</comment>
<dbReference type="Proteomes" id="UP001629246">
    <property type="component" value="Unassembled WGS sequence"/>
</dbReference>
<dbReference type="EMBL" id="JAQQFM010000001">
    <property type="protein sequence ID" value="MFL9922651.1"/>
    <property type="molecule type" value="Genomic_DNA"/>
</dbReference>
<protein>
    <submittedName>
        <fullName evidence="1">Uncharacterized protein</fullName>
    </submittedName>
</protein>
<evidence type="ECO:0000313" key="1">
    <source>
        <dbReference type="EMBL" id="MFL9922651.1"/>
    </source>
</evidence>
<proteinExistence type="predicted"/>
<sequence length="54" mass="5429">MSSRAHSGMPAAASFAPATPSLMIPLFATPTISTAAGLHQAVAGAMFVTDQFPP</sequence>
<dbReference type="RefSeq" id="WP_408153553.1">
    <property type="nucleotide sequence ID" value="NZ_JAQQFM010000001.1"/>
</dbReference>
<keyword evidence="2" id="KW-1185">Reference proteome</keyword>
<gene>
    <name evidence="1" type="ORF">PQR62_00145</name>
</gene>
<organism evidence="1 2">
    <name type="scientific">Herbaspirillum lusitanum</name>
    <dbReference type="NCBI Taxonomy" id="213312"/>
    <lineage>
        <taxon>Bacteria</taxon>
        <taxon>Pseudomonadati</taxon>
        <taxon>Pseudomonadota</taxon>
        <taxon>Betaproteobacteria</taxon>
        <taxon>Burkholderiales</taxon>
        <taxon>Oxalobacteraceae</taxon>
        <taxon>Herbaspirillum</taxon>
    </lineage>
</organism>
<reference evidence="1 2" key="1">
    <citation type="journal article" date="2024" name="Chem. Sci.">
        <title>Discovery of megapolipeptins by genome mining of a Burkholderiales bacteria collection.</title>
        <authorList>
            <person name="Paulo B.S."/>
            <person name="Recchia M.J.J."/>
            <person name="Lee S."/>
            <person name="Fergusson C.H."/>
            <person name="Romanowski S.B."/>
            <person name="Hernandez A."/>
            <person name="Krull N."/>
            <person name="Liu D.Y."/>
            <person name="Cavanagh H."/>
            <person name="Bos A."/>
            <person name="Gray C.A."/>
            <person name="Murphy B.T."/>
            <person name="Linington R.G."/>
            <person name="Eustaquio A.S."/>
        </authorList>
    </citation>
    <scope>NUCLEOTIDE SEQUENCE [LARGE SCALE GENOMIC DNA]</scope>
    <source>
        <strain evidence="1 2">RL21-008-BIB-A</strain>
    </source>
</reference>
<evidence type="ECO:0000313" key="2">
    <source>
        <dbReference type="Proteomes" id="UP001629246"/>
    </source>
</evidence>
<accession>A0ABW9A2F8</accession>
<name>A0ABW9A2F8_9BURK</name>